<comment type="caution">
    <text evidence="1">The sequence shown here is derived from an EMBL/GenBank/DDBJ whole genome shotgun (WGS) entry which is preliminary data.</text>
</comment>
<evidence type="ECO:0000313" key="2">
    <source>
        <dbReference type="Proteomes" id="UP000287651"/>
    </source>
</evidence>
<dbReference type="Proteomes" id="UP000287651">
    <property type="component" value="Unassembled WGS sequence"/>
</dbReference>
<evidence type="ECO:0000313" key="1">
    <source>
        <dbReference type="EMBL" id="RRT35325.1"/>
    </source>
</evidence>
<gene>
    <name evidence="1" type="ORF">B296_00038142</name>
</gene>
<protein>
    <submittedName>
        <fullName evidence="1">Uncharacterized protein</fullName>
    </submittedName>
</protein>
<dbReference type="AlphaFoldDB" id="A0A426X768"/>
<organism evidence="1 2">
    <name type="scientific">Ensete ventricosum</name>
    <name type="common">Abyssinian banana</name>
    <name type="synonym">Musa ensete</name>
    <dbReference type="NCBI Taxonomy" id="4639"/>
    <lineage>
        <taxon>Eukaryota</taxon>
        <taxon>Viridiplantae</taxon>
        <taxon>Streptophyta</taxon>
        <taxon>Embryophyta</taxon>
        <taxon>Tracheophyta</taxon>
        <taxon>Spermatophyta</taxon>
        <taxon>Magnoliopsida</taxon>
        <taxon>Liliopsida</taxon>
        <taxon>Zingiberales</taxon>
        <taxon>Musaceae</taxon>
        <taxon>Ensete</taxon>
    </lineage>
</organism>
<accession>A0A426X768</accession>
<name>A0A426X768_ENSVE</name>
<sequence length="52" mass="6016">MVSRKNATVIKFMQSHACVKFRSIFRAPSQKFKILAIYKVLAHGRAQFCEKT</sequence>
<proteinExistence type="predicted"/>
<dbReference type="EMBL" id="AMZH03025218">
    <property type="protein sequence ID" value="RRT35325.1"/>
    <property type="molecule type" value="Genomic_DNA"/>
</dbReference>
<reference evidence="1 2" key="1">
    <citation type="journal article" date="2014" name="Agronomy (Basel)">
        <title>A Draft Genome Sequence for Ensete ventricosum, the Drought-Tolerant Tree Against Hunger.</title>
        <authorList>
            <person name="Harrison J."/>
            <person name="Moore K.A."/>
            <person name="Paszkiewicz K."/>
            <person name="Jones T."/>
            <person name="Grant M."/>
            <person name="Ambacheew D."/>
            <person name="Muzemil S."/>
            <person name="Studholme D.J."/>
        </authorList>
    </citation>
    <scope>NUCLEOTIDE SEQUENCE [LARGE SCALE GENOMIC DNA]</scope>
</reference>